<proteinExistence type="predicted"/>
<evidence type="ECO:0000313" key="2">
    <source>
        <dbReference type="Proteomes" id="UP001231649"/>
    </source>
</evidence>
<name>A0ACC2Q507_9NEOP</name>
<keyword evidence="2" id="KW-1185">Reference proteome</keyword>
<evidence type="ECO:0000313" key="1">
    <source>
        <dbReference type="EMBL" id="KAJ8708153.1"/>
    </source>
</evidence>
<organism evidence="1 2">
    <name type="scientific">Mythimna loreyi</name>
    <dbReference type="NCBI Taxonomy" id="667449"/>
    <lineage>
        <taxon>Eukaryota</taxon>
        <taxon>Metazoa</taxon>
        <taxon>Ecdysozoa</taxon>
        <taxon>Arthropoda</taxon>
        <taxon>Hexapoda</taxon>
        <taxon>Insecta</taxon>
        <taxon>Pterygota</taxon>
        <taxon>Neoptera</taxon>
        <taxon>Endopterygota</taxon>
        <taxon>Lepidoptera</taxon>
        <taxon>Glossata</taxon>
        <taxon>Ditrysia</taxon>
        <taxon>Noctuoidea</taxon>
        <taxon>Noctuidae</taxon>
        <taxon>Noctuinae</taxon>
        <taxon>Hadenini</taxon>
        <taxon>Mythimna</taxon>
    </lineage>
</organism>
<accession>A0ACC2Q507</accession>
<dbReference type="EMBL" id="CM056802">
    <property type="protein sequence ID" value="KAJ8708153.1"/>
    <property type="molecule type" value="Genomic_DNA"/>
</dbReference>
<dbReference type="Proteomes" id="UP001231649">
    <property type="component" value="Chromosome 26"/>
</dbReference>
<gene>
    <name evidence="1" type="ORF">PYW08_010519</name>
</gene>
<sequence length="199" mass="22787">MSKTSQIQEQMQNTLRIEVRNAMKAESDAIKKQIEELKKAGPCDISQIEELKTELKGVQNENNELRTKITEMIKTVSQLNVNINVLDQSLREANIEIYGLPELRNEKLTVIVIKLASVVSYTLQDSDILKCIRVPNNRLHPHSVVVKLRSVRCRNDLYAAVIRYNKSHPDDKLNTTVLGFTGRKTPVYVTEHRSPMYKS</sequence>
<protein>
    <submittedName>
        <fullName evidence="1">Uncharacterized protein</fullName>
    </submittedName>
</protein>
<comment type="caution">
    <text evidence="1">The sequence shown here is derived from an EMBL/GenBank/DDBJ whole genome shotgun (WGS) entry which is preliminary data.</text>
</comment>
<reference evidence="1" key="1">
    <citation type="submission" date="2023-03" db="EMBL/GenBank/DDBJ databases">
        <title>Chromosome-level genomes of two armyworms, Mythimna separata and Mythimna loreyi, provide insights into the biosynthesis and reception of sex pheromones.</title>
        <authorList>
            <person name="Zhao H."/>
        </authorList>
    </citation>
    <scope>NUCLEOTIDE SEQUENCE</scope>
    <source>
        <strain evidence="1">BeijingLab</strain>
    </source>
</reference>